<feature type="domain" description="Methyltransferase type 11" evidence="2">
    <location>
        <begin position="93"/>
        <end position="141"/>
    </location>
</feature>
<dbReference type="InterPro" id="IPR029063">
    <property type="entry name" value="SAM-dependent_MTases_sf"/>
</dbReference>
<dbReference type="Pfam" id="PF08241">
    <property type="entry name" value="Methyltransf_11"/>
    <property type="match status" value="1"/>
</dbReference>
<sequence length="265" mass="29621">MMVPRSKLKGETSEEMAAGSIDRHNQEILKNAEAWHQKPALRAIYKTFHQTIANYLAPLPQPTVELGSGVADIQRVIPGCIRTDIFPNPWIDRVENAYALSFASGSLSNLVLFDVFHHLRYPGTAFEEFDRVLAPGGRVILFEPCVSLLGLLVYGALHPEPLALNQPIQWHAPPDWDPTQIDYYAAQGNASRLFLKANIPQDLNGFRVVTTQRYAAISYVASGGYSKPQLYPTSWLPLMTAIDRLCDHLPQLFATRLLVVLEKVT</sequence>
<comment type="caution">
    <text evidence="3">The sequence shown here is derived from an EMBL/GenBank/DDBJ whole genome shotgun (WGS) entry which is preliminary data.</text>
</comment>
<organism evidence="3 4">
    <name type="scientific">Leptolyngbya subtilissima DQ-A4</name>
    <dbReference type="NCBI Taxonomy" id="2933933"/>
    <lineage>
        <taxon>Bacteria</taxon>
        <taxon>Bacillati</taxon>
        <taxon>Cyanobacteriota</taxon>
        <taxon>Cyanophyceae</taxon>
        <taxon>Leptolyngbyales</taxon>
        <taxon>Leptolyngbyaceae</taxon>
        <taxon>Leptolyngbya group</taxon>
        <taxon>Leptolyngbya</taxon>
    </lineage>
</organism>
<keyword evidence="3" id="KW-0808">Transferase</keyword>
<dbReference type="Gene3D" id="3.40.50.150">
    <property type="entry name" value="Vaccinia Virus protein VP39"/>
    <property type="match status" value="1"/>
</dbReference>
<dbReference type="GO" id="GO:0008168">
    <property type="term" value="F:methyltransferase activity"/>
    <property type="evidence" value="ECO:0007669"/>
    <property type="project" value="UniProtKB-KW"/>
</dbReference>
<feature type="region of interest" description="Disordered" evidence="1">
    <location>
        <begin position="1"/>
        <end position="20"/>
    </location>
</feature>
<reference evidence="3 4" key="1">
    <citation type="submission" date="2022-04" db="EMBL/GenBank/DDBJ databases">
        <title>Positive selection, recombination, and allopatry shape intraspecific diversity of widespread and dominant cyanobacteria.</title>
        <authorList>
            <person name="Wei J."/>
            <person name="Shu W."/>
            <person name="Hu C."/>
        </authorList>
    </citation>
    <scope>NUCLEOTIDE SEQUENCE [LARGE SCALE GENOMIC DNA]</scope>
    <source>
        <strain evidence="3 4">DQ-A4</strain>
    </source>
</reference>
<dbReference type="RefSeq" id="WP_242021553.1">
    <property type="nucleotide sequence ID" value="NZ_JAMPKX010000015.1"/>
</dbReference>
<name>A0ABV0KAH9_9CYAN</name>
<dbReference type="EMBL" id="JAMPKX010000015">
    <property type="protein sequence ID" value="MEP0949785.1"/>
    <property type="molecule type" value="Genomic_DNA"/>
</dbReference>
<accession>A0ABV0KAH9</accession>
<evidence type="ECO:0000256" key="1">
    <source>
        <dbReference type="SAM" id="MobiDB-lite"/>
    </source>
</evidence>
<keyword evidence="4" id="KW-1185">Reference proteome</keyword>
<dbReference type="InterPro" id="IPR013216">
    <property type="entry name" value="Methyltransf_11"/>
</dbReference>
<dbReference type="SUPFAM" id="SSF53335">
    <property type="entry name" value="S-adenosyl-L-methionine-dependent methyltransferases"/>
    <property type="match status" value="1"/>
</dbReference>
<proteinExistence type="predicted"/>
<dbReference type="Proteomes" id="UP001482513">
    <property type="component" value="Unassembled WGS sequence"/>
</dbReference>
<protein>
    <submittedName>
        <fullName evidence="3">Class I SAM-dependent methyltransferase</fullName>
    </submittedName>
</protein>
<keyword evidence="3" id="KW-0489">Methyltransferase</keyword>
<gene>
    <name evidence="3" type="ORF">NC992_23120</name>
</gene>
<evidence type="ECO:0000313" key="4">
    <source>
        <dbReference type="Proteomes" id="UP001482513"/>
    </source>
</evidence>
<dbReference type="GO" id="GO:0032259">
    <property type="term" value="P:methylation"/>
    <property type="evidence" value="ECO:0007669"/>
    <property type="project" value="UniProtKB-KW"/>
</dbReference>
<evidence type="ECO:0000313" key="3">
    <source>
        <dbReference type="EMBL" id="MEP0949785.1"/>
    </source>
</evidence>
<evidence type="ECO:0000259" key="2">
    <source>
        <dbReference type="Pfam" id="PF08241"/>
    </source>
</evidence>